<protein>
    <submittedName>
        <fullName evidence="3">Uncharacterized protein</fullName>
    </submittedName>
</protein>
<feature type="compositionally biased region" description="Acidic residues" evidence="1">
    <location>
        <begin position="24"/>
        <end position="39"/>
    </location>
</feature>
<keyword evidence="2" id="KW-0732">Signal</keyword>
<dbReference type="RefSeq" id="WP_197919895.1">
    <property type="nucleotide sequence ID" value="NZ_CAWPTA010000006.1"/>
</dbReference>
<feature type="signal peptide" evidence="2">
    <location>
        <begin position="1"/>
        <end position="23"/>
    </location>
</feature>
<keyword evidence="4" id="KW-1185">Reference proteome</keyword>
<evidence type="ECO:0000256" key="2">
    <source>
        <dbReference type="SAM" id="SignalP"/>
    </source>
</evidence>
<dbReference type="Proteomes" id="UP000602442">
    <property type="component" value="Unassembled WGS sequence"/>
</dbReference>
<dbReference type="EMBL" id="JAEANY010000001">
    <property type="protein sequence ID" value="MBH5321212.1"/>
    <property type="molecule type" value="Genomic_DNA"/>
</dbReference>
<reference evidence="3 4" key="1">
    <citation type="submission" date="2020-11" db="EMBL/GenBank/DDBJ databases">
        <title>Erythrobacter sediminis sp. nov., a marine bacterium from a tidal flat of Garorim Bay.</title>
        <authorList>
            <person name="Kim D."/>
            <person name="Yoo Y."/>
            <person name="Kim J.-J."/>
        </authorList>
    </citation>
    <scope>NUCLEOTIDE SEQUENCE [LARGE SCALE GENOMIC DNA]</scope>
    <source>
        <strain evidence="3 4">JGD-13</strain>
    </source>
</reference>
<accession>A0ABS0MZS3</accession>
<gene>
    <name evidence="3" type="ORF">I5L03_01275</name>
</gene>
<evidence type="ECO:0000313" key="3">
    <source>
        <dbReference type="EMBL" id="MBH5321212.1"/>
    </source>
</evidence>
<feature type="region of interest" description="Disordered" evidence="1">
    <location>
        <begin position="61"/>
        <end position="81"/>
    </location>
</feature>
<name>A0ABS0MZS3_9SPHN</name>
<evidence type="ECO:0000313" key="4">
    <source>
        <dbReference type="Proteomes" id="UP000602442"/>
    </source>
</evidence>
<evidence type="ECO:0000256" key="1">
    <source>
        <dbReference type="SAM" id="MobiDB-lite"/>
    </source>
</evidence>
<feature type="region of interest" description="Disordered" evidence="1">
    <location>
        <begin position="22"/>
        <end position="46"/>
    </location>
</feature>
<comment type="caution">
    <text evidence="3">The sequence shown here is derived from an EMBL/GenBank/DDBJ whole genome shotgun (WGS) entry which is preliminary data.</text>
</comment>
<feature type="chain" id="PRO_5047249998" evidence="2">
    <location>
        <begin position="24"/>
        <end position="81"/>
    </location>
</feature>
<organism evidence="3 4">
    <name type="scientific">Aurantiacibacter sediminis</name>
    <dbReference type="NCBI Taxonomy" id="2793064"/>
    <lineage>
        <taxon>Bacteria</taxon>
        <taxon>Pseudomonadati</taxon>
        <taxon>Pseudomonadota</taxon>
        <taxon>Alphaproteobacteria</taxon>
        <taxon>Sphingomonadales</taxon>
        <taxon>Erythrobacteraceae</taxon>
        <taxon>Aurantiacibacter</taxon>
    </lineage>
</organism>
<sequence length="81" mass="8231">MKRRTVFAAASALGLSLAACGGAADDDTEEMAEEGEYSAEAEHDGVVMSDAEANSIVDEAVEGGEDRAAMDGEATEDGDGM</sequence>
<dbReference type="PROSITE" id="PS51257">
    <property type="entry name" value="PROKAR_LIPOPROTEIN"/>
    <property type="match status" value="1"/>
</dbReference>
<proteinExistence type="predicted"/>